<accession>A0A7X0C2V6</accession>
<dbReference type="PANTHER" id="PTHR38593:SF1">
    <property type="entry name" value="BLR2558 PROTEIN"/>
    <property type="match status" value="1"/>
</dbReference>
<dbReference type="RefSeq" id="WP_185083584.1">
    <property type="nucleotide sequence ID" value="NZ_JACHJB010000001.1"/>
</dbReference>
<comment type="caution">
    <text evidence="3">The sequence shown here is derived from an EMBL/GenBank/DDBJ whole genome shotgun (WGS) entry which is preliminary data.</text>
</comment>
<sequence>MRRSHLSLLLATLAVTASAGCGGATTDTAATDGAPAGAPAAAPVHLSGQDRTWLRTIHQGGIADIHVARLAQTHAKSAEVKALGDTLVAERAKLDENLLSSAQQFGVDLPGTLTEAQSKQAEALAQASNARFDRKFVAEMLKSHKDAIAATRRQITRGSAPEVVALAKTTLPSLRSHLDLLRKAARS</sequence>
<feature type="domain" description="DUF4142" evidence="2">
    <location>
        <begin position="49"/>
        <end position="181"/>
    </location>
</feature>
<dbReference type="Pfam" id="PF13628">
    <property type="entry name" value="DUF4142"/>
    <property type="match status" value="1"/>
</dbReference>
<dbReference type="PANTHER" id="PTHR38593">
    <property type="entry name" value="BLR2558 PROTEIN"/>
    <property type="match status" value="1"/>
</dbReference>
<reference evidence="3 4" key="1">
    <citation type="submission" date="2020-08" db="EMBL/GenBank/DDBJ databases">
        <title>Sequencing the genomes of 1000 actinobacteria strains.</title>
        <authorList>
            <person name="Klenk H.-P."/>
        </authorList>
    </citation>
    <scope>NUCLEOTIDE SEQUENCE [LARGE SCALE GENOMIC DNA]</scope>
    <source>
        <strain evidence="3 4">DSM 45913</strain>
    </source>
</reference>
<evidence type="ECO:0000313" key="3">
    <source>
        <dbReference type="EMBL" id="MBB6345674.1"/>
    </source>
</evidence>
<evidence type="ECO:0000256" key="1">
    <source>
        <dbReference type="SAM" id="SignalP"/>
    </source>
</evidence>
<dbReference type="Gene3D" id="1.20.1260.10">
    <property type="match status" value="1"/>
</dbReference>
<protein>
    <submittedName>
        <fullName evidence="3">Putative membrane protein</fullName>
    </submittedName>
</protein>
<feature type="chain" id="PRO_5031351230" evidence="1">
    <location>
        <begin position="20"/>
        <end position="187"/>
    </location>
</feature>
<dbReference type="Proteomes" id="UP000583800">
    <property type="component" value="Unassembled WGS sequence"/>
</dbReference>
<keyword evidence="4" id="KW-1185">Reference proteome</keyword>
<dbReference type="AlphaFoldDB" id="A0A7X0C2V6"/>
<evidence type="ECO:0000259" key="2">
    <source>
        <dbReference type="Pfam" id="PF13628"/>
    </source>
</evidence>
<gene>
    <name evidence="3" type="ORF">FHU36_002183</name>
</gene>
<evidence type="ECO:0000313" key="4">
    <source>
        <dbReference type="Proteomes" id="UP000583800"/>
    </source>
</evidence>
<feature type="signal peptide" evidence="1">
    <location>
        <begin position="1"/>
        <end position="19"/>
    </location>
</feature>
<dbReference type="PROSITE" id="PS51257">
    <property type="entry name" value="PROKAR_LIPOPROTEIN"/>
    <property type="match status" value="1"/>
</dbReference>
<dbReference type="EMBL" id="JACHJB010000001">
    <property type="protein sequence ID" value="MBB6345674.1"/>
    <property type="molecule type" value="Genomic_DNA"/>
</dbReference>
<dbReference type="InterPro" id="IPR012347">
    <property type="entry name" value="Ferritin-like"/>
</dbReference>
<keyword evidence="1" id="KW-0732">Signal</keyword>
<name>A0A7X0C2V6_9ACTN</name>
<dbReference type="InterPro" id="IPR025419">
    <property type="entry name" value="DUF4142"/>
</dbReference>
<proteinExistence type="predicted"/>
<organism evidence="3 4">
    <name type="scientific">Nonomuraea muscovyensis</name>
    <dbReference type="NCBI Taxonomy" id="1124761"/>
    <lineage>
        <taxon>Bacteria</taxon>
        <taxon>Bacillati</taxon>
        <taxon>Actinomycetota</taxon>
        <taxon>Actinomycetes</taxon>
        <taxon>Streptosporangiales</taxon>
        <taxon>Streptosporangiaceae</taxon>
        <taxon>Nonomuraea</taxon>
    </lineage>
</organism>